<dbReference type="Proteomes" id="UP001168821">
    <property type="component" value="Unassembled WGS sequence"/>
</dbReference>
<organism evidence="1 2">
    <name type="scientific">Zophobas morio</name>
    <dbReference type="NCBI Taxonomy" id="2755281"/>
    <lineage>
        <taxon>Eukaryota</taxon>
        <taxon>Metazoa</taxon>
        <taxon>Ecdysozoa</taxon>
        <taxon>Arthropoda</taxon>
        <taxon>Hexapoda</taxon>
        <taxon>Insecta</taxon>
        <taxon>Pterygota</taxon>
        <taxon>Neoptera</taxon>
        <taxon>Endopterygota</taxon>
        <taxon>Coleoptera</taxon>
        <taxon>Polyphaga</taxon>
        <taxon>Cucujiformia</taxon>
        <taxon>Tenebrionidae</taxon>
        <taxon>Zophobas</taxon>
    </lineage>
</organism>
<gene>
    <name evidence="1" type="ORF">Zmor_014492</name>
</gene>
<evidence type="ECO:0000313" key="2">
    <source>
        <dbReference type="Proteomes" id="UP001168821"/>
    </source>
</evidence>
<evidence type="ECO:0000313" key="1">
    <source>
        <dbReference type="EMBL" id="KAJ3655358.1"/>
    </source>
</evidence>
<dbReference type="EMBL" id="JALNTZ010000004">
    <property type="protein sequence ID" value="KAJ3655358.1"/>
    <property type="molecule type" value="Genomic_DNA"/>
</dbReference>
<comment type="caution">
    <text evidence="1">The sequence shown here is derived from an EMBL/GenBank/DDBJ whole genome shotgun (WGS) entry which is preliminary data.</text>
</comment>
<sequence length="144" mass="16050">MTLVNRRPVTIGGKTKNWHNANWDAPGFSRTIGEHFPAIGAHFPATYRIGTNTQNARSRRRGPVEVSFASCASPGLRWPLVFSPQPFSRLPNTVPLPKASTPALVVFTQRSPLSFFFFFFFSFASSLVAPAELRRRVNVTLQDS</sequence>
<reference evidence="1" key="1">
    <citation type="journal article" date="2023" name="G3 (Bethesda)">
        <title>Whole genome assemblies of Zophobas morio and Tenebrio molitor.</title>
        <authorList>
            <person name="Kaur S."/>
            <person name="Stinson S.A."/>
            <person name="diCenzo G.C."/>
        </authorList>
    </citation>
    <scope>NUCLEOTIDE SEQUENCE</scope>
    <source>
        <strain evidence="1">QUZm001</strain>
    </source>
</reference>
<name>A0AA38MGH4_9CUCU</name>
<keyword evidence="2" id="KW-1185">Reference proteome</keyword>
<dbReference type="AlphaFoldDB" id="A0AA38MGH4"/>
<accession>A0AA38MGH4</accession>
<proteinExistence type="predicted"/>
<protein>
    <submittedName>
        <fullName evidence="1">Uncharacterized protein</fullName>
    </submittedName>
</protein>